<name>A0ABW4LR38_9BACI</name>
<evidence type="ECO:0000256" key="4">
    <source>
        <dbReference type="ARBA" id="ARBA00022481"/>
    </source>
</evidence>
<accession>A0ABW4LR38</accession>
<evidence type="ECO:0000256" key="6">
    <source>
        <dbReference type="ARBA" id="ARBA00022989"/>
    </source>
</evidence>
<protein>
    <recommendedName>
        <fullName evidence="10">ComG operon protein 3</fullName>
    </recommendedName>
</protein>
<dbReference type="PROSITE" id="PS00409">
    <property type="entry name" value="PROKAR_NTER_METHYL"/>
    <property type="match status" value="1"/>
</dbReference>
<dbReference type="InterPro" id="IPR012902">
    <property type="entry name" value="N_methyl_site"/>
</dbReference>
<evidence type="ECO:0000313" key="12">
    <source>
        <dbReference type="Proteomes" id="UP001597214"/>
    </source>
</evidence>
<evidence type="ECO:0000256" key="7">
    <source>
        <dbReference type="ARBA" id="ARBA00023136"/>
    </source>
</evidence>
<organism evidence="11 12">
    <name type="scientific">Bacillus salitolerans</name>
    <dbReference type="NCBI Taxonomy" id="1437434"/>
    <lineage>
        <taxon>Bacteria</taxon>
        <taxon>Bacillati</taxon>
        <taxon>Bacillota</taxon>
        <taxon>Bacilli</taxon>
        <taxon>Bacillales</taxon>
        <taxon>Bacillaceae</taxon>
        <taxon>Bacillus</taxon>
    </lineage>
</organism>
<keyword evidence="3 10" id="KW-1003">Cell membrane</keyword>
<comment type="subcellular location">
    <subcellularLocation>
        <location evidence="1">Cell membrane</location>
        <topology evidence="1">Single-pass membrane protein</topology>
    </subcellularLocation>
    <subcellularLocation>
        <location evidence="2">Cell surface</location>
    </subcellularLocation>
</comment>
<dbReference type="Gene3D" id="3.30.700.10">
    <property type="entry name" value="Glycoprotein, Type 4 Pilin"/>
    <property type="match status" value="1"/>
</dbReference>
<dbReference type="PRINTS" id="PR00813">
    <property type="entry name" value="BCTERIALGSPG"/>
</dbReference>
<sequence length="98" mass="10874">MNQKGFTLIEMMIVLMVISVLIMITIPNVTKHQAVIGKKGCDAYMNMVQAQVEAYKMDNENTIPSILKLETSGYIPKTNCPNGDELLVDVDGTVRVIE</sequence>
<evidence type="ECO:0000256" key="9">
    <source>
        <dbReference type="ARBA" id="ARBA00043982"/>
    </source>
</evidence>
<dbReference type="InterPro" id="IPR000983">
    <property type="entry name" value="Bac_GSPG_pilin"/>
</dbReference>
<gene>
    <name evidence="11" type="primary">comGC</name>
    <name evidence="11" type="ORF">ACFSCX_08110</name>
</gene>
<reference evidence="12" key="1">
    <citation type="journal article" date="2019" name="Int. J. Syst. Evol. Microbiol.">
        <title>The Global Catalogue of Microorganisms (GCM) 10K type strain sequencing project: providing services to taxonomists for standard genome sequencing and annotation.</title>
        <authorList>
            <consortium name="The Broad Institute Genomics Platform"/>
            <consortium name="The Broad Institute Genome Sequencing Center for Infectious Disease"/>
            <person name="Wu L."/>
            <person name="Ma J."/>
        </authorList>
    </citation>
    <scope>NUCLEOTIDE SEQUENCE [LARGE SCALE GENOMIC DNA]</scope>
    <source>
        <strain evidence="12">CCUG 49339</strain>
    </source>
</reference>
<keyword evidence="12" id="KW-1185">Reference proteome</keyword>
<dbReference type="InterPro" id="IPR045584">
    <property type="entry name" value="Pilin-like"/>
</dbReference>
<keyword evidence="7 10" id="KW-0472">Membrane</keyword>
<dbReference type="PIRSF" id="PIRSF029928">
    <property type="entry name" value="Late_competence_ComGC"/>
    <property type="match status" value="1"/>
</dbReference>
<evidence type="ECO:0000256" key="10">
    <source>
        <dbReference type="PIRNR" id="PIRNR029928"/>
    </source>
</evidence>
<evidence type="ECO:0000256" key="3">
    <source>
        <dbReference type="ARBA" id="ARBA00022475"/>
    </source>
</evidence>
<comment type="subunit">
    <text evidence="10">Homodimer.</text>
</comment>
<dbReference type="Pfam" id="PF07963">
    <property type="entry name" value="N_methyl"/>
    <property type="match status" value="1"/>
</dbReference>
<dbReference type="SUPFAM" id="SSF54523">
    <property type="entry name" value="Pili subunits"/>
    <property type="match status" value="1"/>
</dbReference>
<dbReference type="NCBIfam" id="NF040999">
    <property type="entry name" value="pilin_ComGC"/>
    <property type="match status" value="1"/>
</dbReference>
<keyword evidence="4" id="KW-0488">Methylation</keyword>
<comment type="similarity">
    <text evidence="9 10">Belongs to the ComGC family.</text>
</comment>
<proteinExistence type="inferred from homology"/>
<keyword evidence="6 10" id="KW-1133">Transmembrane helix</keyword>
<keyword evidence="10" id="KW-0813">Transport</keyword>
<dbReference type="Proteomes" id="UP001597214">
    <property type="component" value="Unassembled WGS sequence"/>
</dbReference>
<comment type="caution">
    <text evidence="11">The sequence shown here is derived from an EMBL/GenBank/DDBJ whole genome shotgun (WGS) entry which is preliminary data.</text>
</comment>
<dbReference type="NCBIfam" id="TIGR02532">
    <property type="entry name" value="IV_pilin_GFxxxE"/>
    <property type="match status" value="1"/>
</dbReference>
<keyword evidence="5 10" id="KW-0812">Transmembrane</keyword>
<dbReference type="InterPro" id="IPR016940">
    <property type="entry name" value="ComGC"/>
</dbReference>
<evidence type="ECO:0000256" key="1">
    <source>
        <dbReference type="ARBA" id="ARBA00004162"/>
    </source>
</evidence>
<dbReference type="RefSeq" id="WP_377927689.1">
    <property type="nucleotide sequence ID" value="NZ_JBHUEM010000009.1"/>
</dbReference>
<keyword evidence="8 10" id="KW-0178">Competence</keyword>
<comment type="function">
    <text evidence="10">Required for transformation and DNA binding.</text>
</comment>
<feature type="transmembrane region" description="Helical" evidence="10">
    <location>
        <begin position="6"/>
        <end position="29"/>
    </location>
</feature>
<evidence type="ECO:0000256" key="8">
    <source>
        <dbReference type="ARBA" id="ARBA00023287"/>
    </source>
</evidence>
<evidence type="ECO:0000313" key="11">
    <source>
        <dbReference type="EMBL" id="MFD1736528.1"/>
    </source>
</evidence>
<evidence type="ECO:0000256" key="2">
    <source>
        <dbReference type="ARBA" id="ARBA00004241"/>
    </source>
</evidence>
<dbReference type="EMBL" id="JBHUEM010000009">
    <property type="protein sequence ID" value="MFD1736528.1"/>
    <property type="molecule type" value="Genomic_DNA"/>
</dbReference>
<evidence type="ECO:0000256" key="5">
    <source>
        <dbReference type="ARBA" id="ARBA00022692"/>
    </source>
</evidence>